<dbReference type="Gene3D" id="3.90.70.10">
    <property type="entry name" value="Cysteine proteinases"/>
    <property type="match status" value="1"/>
</dbReference>
<dbReference type="AlphaFoldDB" id="A0A8T0KZF2"/>
<comment type="similarity">
    <text evidence="1">Belongs to the peptidase C1 family.</text>
</comment>
<protein>
    <submittedName>
        <fullName evidence="8">Cysteine proteinase</fullName>
    </submittedName>
</protein>
<keyword evidence="6" id="KW-1133">Transmembrane helix</keyword>
<dbReference type="SUPFAM" id="SSF54001">
    <property type="entry name" value="Cysteine proteinases"/>
    <property type="match status" value="1"/>
</dbReference>
<accession>A0A8T0KZF2</accession>
<feature type="domain" description="Peptidase C1A papain C-terminal" evidence="7">
    <location>
        <begin position="1"/>
        <end position="114"/>
    </location>
</feature>
<feature type="transmembrane region" description="Helical" evidence="6">
    <location>
        <begin position="12"/>
        <end position="32"/>
    </location>
</feature>
<feature type="compositionally biased region" description="Low complexity" evidence="5">
    <location>
        <begin position="242"/>
        <end position="251"/>
    </location>
</feature>
<name>A0A8T0KZF2_PHAAN</name>
<evidence type="ECO:0000256" key="1">
    <source>
        <dbReference type="ARBA" id="ARBA00008455"/>
    </source>
</evidence>
<dbReference type="Proteomes" id="UP000743370">
    <property type="component" value="Unassembled WGS sequence"/>
</dbReference>
<comment type="caution">
    <text evidence="8">The sequence shown here is derived from an EMBL/GenBank/DDBJ whole genome shotgun (WGS) entry which is preliminary data.</text>
</comment>
<dbReference type="Pfam" id="PF00112">
    <property type="entry name" value="Peptidase_C1"/>
    <property type="match status" value="1"/>
</dbReference>
<dbReference type="PROSITE" id="PS00640">
    <property type="entry name" value="THIOL_PROTEASE_ASN"/>
    <property type="match status" value="1"/>
</dbReference>
<dbReference type="EMBL" id="JABFOF010000002">
    <property type="protein sequence ID" value="KAG2404751.1"/>
    <property type="molecule type" value="Genomic_DNA"/>
</dbReference>
<dbReference type="InterPro" id="IPR013128">
    <property type="entry name" value="Peptidase_C1A"/>
</dbReference>
<evidence type="ECO:0000313" key="8">
    <source>
        <dbReference type="EMBL" id="KAG2404751.1"/>
    </source>
</evidence>
<gene>
    <name evidence="8" type="ORF">HKW66_Vig0243980</name>
</gene>
<evidence type="ECO:0000256" key="4">
    <source>
        <dbReference type="ARBA" id="ARBA00022807"/>
    </source>
</evidence>
<keyword evidence="4" id="KW-0788">Thiol protease</keyword>
<feature type="compositionally biased region" description="Polar residues" evidence="5">
    <location>
        <begin position="215"/>
        <end position="236"/>
    </location>
</feature>
<dbReference type="InterPro" id="IPR000668">
    <property type="entry name" value="Peptidase_C1A_C"/>
</dbReference>
<organism evidence="8 9">
    <name type="scientific">Phaseolus angularis</name>
    <name type="common">Azuki bean</name>
    <name type="synonym">Vigna angularis</name>
    <dbReference type="NCBI Taxonomy" id="3914"/>
    <lineage>
        <taxon>Eukaryota</taxon>
        <taxon>Viridiplantae</taxon>
        <taxon>Streptophyta</taxon>
        <taxon>Embryophyta</taxon>
        <taxon>Tracheophyta</taxon>
        <taxon>Spermatophyta</taxon>
        <taxon>Magnoliopsida</taxon>
        <taxon>eudicotyledons</taxon>
        <taxon>Gunneridae</taxon>
        <taxon>Pentapetalae</taxon>
        <taxon>rosids</taxon>
        <taxon>fabids</taxon>
        <taxon>Fabales</taxon>
        <taxon>Fabaceae</taxon>
        <taxon>Papilionoideae</taxon>
        <taxon>50 kb inversion clade</taxon>
        <taxon>NPAAA clade</taxon>
        <taxon>indigoferoid/millettioid clade</taxon>
        <taxon>Phaseoleae</taxon>
        <taxon>Vigna</taxon>
    </lineage>
</organism>
<dbReference type="SUPFAM" id="SSF53300">
    <property type="entry name" value="vWA-like"/>
    <property type="match status" value="1"/>
</dbReference>
<evidence type="ECO:0000256" key="2">
    <source>
        <dbReference type="ARBA" id="ARBA00022670"/>
    </source>
</evidence>
<dbReference type="GO" id="GO:0008234">
    <property type="term" value="F:cysteine-type peptidase activity"/>
    <property type="evidence" value="ECO:0007669"/>
    <property type="project" value="UniProtKB-KW"/>
</dbReference>
<dbReference type="Gene3D" id="3.40.50.410">
    <property type="entry name" value="von Willebrand factor, type A domain"/>
    <property type="match status" value="1"/>
</dbReference>
<dbReference type="InterPro" id="IPR025661">
    <property type="entry name" value="Pept_asp_AS"/>
</dbReference>
<reference evidence="8 9" key="1">
    <citation type="submission" date="2020-05" db="EMBL/GenBank/DDBJ databases">
        <title>Vigna angularis (adzuki bean) Var. LongXiaoDou No. 4 denovo assembly.</title>
        <authorList>
            <person name="Xiang H."/>
        </authorList>
    </citation>
    <scope>NUCLEOTIDE SEQUENCE [LARGE SCALE GENOMIC DNA]</scope>
    <source>
        <tissue evidence="8">Leaf</tissue>
    </source>
</reference>
<evidence type="ECO:0000256" key="3">
    <source>
        <dbReference type="ARBA" id="ARBA00022801"/>
    </source>
</evidence>
<dbReference type="SMART" id="SM00645">
    <property type="entry name" value="Pept_C1"/>
    <property type="match status" value="1"/>
</dbReference>
<keyword evidence="6" id="KW-0472">Membrane</keyword>
<feature type="region of interest" description="Disordered" evidence="5">
    <location>
        <begin position="215"/>
        <end position="252"/>
    </location>
</feature>
<dbReference type="InterPro" id="IPR036465">
    <property type="entry name" value="vWFA_dom_sf"/>
</dbReference>
<sequence length="304" mass="32703">MAVWESDSTRISFTSFSATCIGVALSVAVVLLGTCNPKTGDRIIALVGGPCIEGPDSGVFIGKCGTNLDHGVVVVGYESENGVDYWLVRNSWGSGWGEDGYFKMERNPYHIPPTETLTLAATAVPLPPLPPMPQVVATARTPSPSFLAGASTDHHGASTKTAATFLLLRARVRSHHDRHLRVRLRITNISPPSHKVTVLFSTTINHASRRDTTLLTRKSSNTHQPPQPSSRLSSIDESLAQPSSSSPFSEPNRTFISDHHLAIFTNHVATTTNLPHLASFLAVAQPPWQPSHATAPSRSTIEPA</sequence>
<dbReference type="GO" id="GO:0006508">
    <property type="term" value="P:proteolysis"/>
    <property type="evidence" value="ECO:0007669"/>
    <property type="project" value="UniProtKB-KW"/>
</dbReference>
<dbReference type="PANTHER" id="PTHR12411">
    <property type="entry name" value="CYSTEINE PROTEASE FAMILY C1-RELATED"/>
    <property type="match status" value="1"/>
</dbReference>
<evidence type="ECO:0000313" key="9">
    <source>
        <dbReference type="Proteomes" id="UP000743370"/>
    </source>
</evidence>
<keyword evidence="2" id="KW-0645">Protease</keyword>
<evidence type="ECO:0000256" key="5">
    <source>
        <dbReference type="SAM" id="MobiDB-lite"/>
    </source>
</evidence>
<keyword evidence="6" id="KW-0812">Transmembrane</keyword>
<dbReference type="InterPro" id="IPR038765">
    <property type="entry name" value="Papain-like_cys_pep_sf"/>
</dbReference>
<proteinExistence type="inferred from homology"/>
<keyword evidence="3" id="KW-0378">Hydrolase</keyword>
<evidence type="ECO:0000256" key="6">
    <source>
        <dbReference type="SAM" id="Phobius"/>
    </source>
</evidence>
<evidence type="ECO:0000259" key="7">
    <source>
        <dbReference type="SMART" id="SM00645"/>
    </source>
</evidence>